<dbReference type="InterPro" id="IPR036390">
    <property type="entry name" value="WH_DNA-bd_sf"/>
</dbReference>
<evidence type="ECO:0000256" key="3">
    <source>
        <dbReference type="ARBA" id="ARBA00023163"/>
    </source>
</evidence>
<keyword evidence="2" id="KW-0238">DNA-binding</keyword>
<comment type="caution">
    <text evidence="6">The sequence shown here is derived from an EMBL/GenBank/DDBJ whole genome shotgun (WGS) entry which is preliminary data.</text>
</comment>
<evidence type="ECO:0000256" key="1">
    <source>
        <dbReference type="ARBA" id="ARBA00023015"/>
    </source>
</evidence>
<dbReference type="GO" id="GO:0005829">
    <property type="term" value="C:cytosol"/>
    <property type="evidence" value="ECO:0007669"/>
    <property type="project" value="TreeGrafter"/>
</dbReference>
<feature type="domain" description="Transcription regulator AsnC/Lrp ligand binding" evidence="4">
    <location>
        <begin position="244"/>
        <end position="314"/>
    </location>
</feature>
<dbReference type="GO" id="GO:0043200">
    <property type="term" value="P:response to amino acid"/>
    <property type="evidence" value="ECO:0007669"/>
    <property type="project" value="TreeGrafter"/>
</dbReference>
<organism evidence="6 7">
    <name type="scientific">Streptomyces diastatochromogenes</name>
    <dbReference type="NCBI Taxonomy" id="42236"/>
    <lineage>
        <taxon>Bacteria</taxon>
        <taxon>Bacillati</taxon>
        <taxon>Actinomycetota</taxon>
        <taxon>Actinomycetes</taxon>
        <taxon>Kitasatosporales</taxon>
        <taxon>Streptomycetaceae</taxon>
        <taxon>Streptomyces</taxon>
    </lineage>
</organism>
<accession>A0A233RRT2</accession>
<dbReference type="Pfam" id="PF01037">
    <property type="entry name" value="AsnC_trans_reg"/>
    <property type="match status" value="1"/>
</dbReference>
<dbReference type="SMART" id="SM00344">
    <property type="entry name" value="HTH_ASNC"/>
    <property type="match status" value="1"/>
</dbReference>
<feature type="domain" description="HTH asnC-type" evidence="5">
    <location>
        <begin position="6"/>
        <end position="47"/>
    </location>
</feature>
<dbReference type="Proteomes" id="UP000215483">
    <property type="component" value="Unassembled WGS sequence"/>
</dbReference>
<protein>
    <submittedName>
        <fullName evidence="6">AsnC family transcriptional regulator</fullName>
    </submittedName>
</protein>
<evidence type="ECO:0000259" key="4">
    <source>
        <dbReference type="Pfam" id="PF01037"/>
    </source>
</evidence>
<dbReference type="RefSeq" id="WP_167444449.1">
    <property type="nucleotide sequence ID" value="NZ_MCGQ01000103.1"/>
</dbReference>
<dbReference type="InterPro" id="IPR019887">
    <property type="entry name" value="Tscrpt_reg_AsnC/Lrp_C"/>
</dbReference>
<dbReference type="InterPro" id="IPR036388">
    <property type="entry name" value="WH-like_DNA-bd_sf"/>
</dbReference>
<dbReference type="SUPFAM" id="SSF54909">
    <property type="entry name" value="Dimeric alpha+beta barrel"/>
    <property type="match status" value="2"/>
</dbReference>
<dbReference type="AlphaFoldDB" id="A0A233RRT2"/>
<evidence type="ECO:0000313" key="7">
    <source>
        <dbReference type="Proteomes" id="UP000215483"/>
    </source>
</evidence>
<dbReference type="EMBL" id="MCGQ01000103">
    <property type="protein sequence ID" value="OXY86094.1"/>
    <property type="molecule type" value="Genomic_DNA"/>
</dbReference>
<keyword evidence="3" id="KW-0804">Transcription</keyword>
<evidence type="ECO:0000259" key="5">
    <source>
        <dbReference type="Pfam" id="PF13404"/>
    </source>
</evidence>
<evidence type="ECO:0000313" key="6">
    <source>
        <dbReference type="EMBL" id="OXY86094.1"/>
    </source>
</evidence>
<reference evidence="6 7" key="1">
    <citation type="submission" date="2016-07" db="EMBL/GenBank/DDBJ databases">
        <title>Draft genome of Streptomyces diastatochromogenes.</title>
        <authorList>
            <person name="Podduturi R."/>
            <person name="Lukassen M.B."/>
            <person name="Clausen N."/>
            <person name="Nielsen J.L."/>
            <person name="Jorgensen N.O."/>
        </authorList>
    </citation>
    <scope>NUCLEOTIDE SEQUENCE [LARGE SCALE GENOMIC DNA]</scope>
    <source>
        <strain evidence="6 7">DSM 40608</strain>
    </source>
</reference>
<keyword evidence="7" id="KW-1185">Reference proteome</keyword>
<dbReference type="InterPro" id="IPR019888">
    <property type="entry name" value="Tscrpt_reg_AsnC-like"/>
</dbReference>
<gene>
    <name evidence="6" type="ORF">BEK98_44990</name>
</gene>
<dbReference type="InterPro" id="IPR011008">
    <property type="entry name" value="Dimeric_a/b-barrel"/>
</dbReference>
<dbReference type="InterPro" id="IPR000485">
    <property type="entry name" value="AsnC-type_HTH_dom"/>
</dbReference>
<dbReference type="GO" id="GO:0043565">
    <property type="term" value="F:sequence-specific DNA binding"/>
    <property type="evidence" value="ECO:0007669"/>
    <property type="project" value="InterPro"/>
</dbReference>
<keyword evidence="1" id="KW-0805">Transcription regulation</keyword>
<dbReference type="PANTHER" id="PTHR30154:SF34">
    <property type="entry name" value="TRANSCRIPTIONAL REGULATOR AZLB"/>
    <property type="match status" value="1"/>
</dbReference>
<dbReference type="Gene3D" id="1.10.10.10">
    <property type="entry name" value="Winged helix-like DNA-binding domain superfamily/Winged helix DNA-binding domain"/>
    <property type="match status" value="2"/>
</dbReference>
<dbReference type="Pfam" id="PF13412">
    <property type="entry name" value="HTH_24"/>
    <property type="match status" value="1"/>
</dbReference>
<name>A0A233RRT2_STRDA</name>
<dbReference type="SUPFAM" id="SSF46785">
    <property type="entry name" value="Winged helix' DNA-binding domain"/>
    <property type="match status" value="2"/>
</dbReference>
<sequence>MESQPLDTVDLKLLHALQLDGRVPFSRVAEVLGVSDPTIARRFRRLRTTVGLRVVGMTDESLLGQQSWIVRLRCTPDVAEQLAGALARRPDTKYIELISGGTEVLCAMMPRSQQDRDELLFDRLQRTPRIISVDAYCLLHTFYGGPLGWLNKNRVLEPEEEAALRPPPVEPATAPVTLGEADEALLQVLRRDGRATSSELQHSTGQSESAVKRRLERLRSTGVLYFDVQHDTAPLGQAIGAMLWLTVAPTALDDVGHALAAHPEVRFAAAITGNANLVASVASPGTSELYTYLSRKIGTLDGVRAVETTLTLRQVKQLTYEPSR</sequence>
<proteinExistence type="predicted"/>
<dbReference type="PANTHER" id="PTHR30154">
    <property type="entry name" value="LEUCINE-RESPONSIVE REGULATORY PROTEIN"/>
    <property type="match status" value="1"/>
</dbReference>
<dbReference type="Gene3D" id="3.30.70.920">
    <property type="match status" value="1"/>
</dbReference>
<evidence type="ECO:0000256" key="2">
    <source>
        <dbReference type="ARBA" id="ARBA00023125"/>
    </source>
</evidence>
<dbReference type="PRINTS" id="PR00033">
    <property type="entry name" value="HTHASNC"/>
</dbReference>
<dbReference type="Pfam" id="PF13404">
    <property type="entry name" value="HTH_AsnC-type"/>
    <property type="match status" value="1"/>
</dbReference>